<dbReference type="InterPro" id="IPR029753">
    <property type="entry name" value="D-isomer_DH_CS"/>
</dbReference>
<feature type="domain" description="D-isomer specific 2-hydroxyacid dehydrogenase catalytic" evidence="5">
    <location>
        <begin position="4"/>
        <end position="305"/>
    </location>
</feature>
<evidence type="ECO:0000256" key="4">
    <source>
        <dbReference type="RuleBase" id="RU003719"/>
    </source>
</evidence>
<reference evidence="7" key="1">
    <citation type="journal article" date="2014" name="Int. J. Syst. Evol. Microbiol.">
        <title>Complete genome sequence of Corynebacterium casei LMG S-19264T (=DSM 44701T), isolated from a smear-ripened cheese.</title>
        <authorList>
            <consortium name="US DOE Joint Genome Institute (JGI-PGF)"/>
            <person name="Walter F."/>
            <person name="Albersmeier A."/>
            <person name="Kalinowski J."/>
            <person name="Ruckert C."/>
        </authorList>
    </citation>
    <scope>NUCLEOTIDE SEQUENCE</scope>
    <source>
        <strain evidence="7">CGMCC 1.15725</strain>
    </source>
</reference>
<evidence type="ECO:0000256" key="1">
    <source>
        <dbReference type="ARBA" id="ARBA00005854"/>
    </source>
</evidence>
<evidence type="ECO:0000313" key="7">
    <source>
        <dbReference type="EMBL" id="GGF09528.1"/>
    </source>
</evidence>
<dbReference type="SUPFAM" id="SSF51735">
    <property type="entry name" value="NAD(P)-binding Rossmann-fold domains"/>
    <property type="match status" value="1"/>
</dbReference>
<dbReference type="InterPro" id="IPR036291">
    <property type="entry name" value="NAD(P)-bd_dom_sf"/>
</dbReference>
<dbReference type="CDD" id="cd12173">
    <property type="entry name" value="PGDH_4"/>
    <property type="match status" value="1"/>
</dbReference>
<proteinExistence type="inferred from homology"/>
<evidence type="ECO:0000313" key="8">
    <source>
        <dbReference type="Proteomes" id="UP000646365"/>
    </source>
</evidence>
<keyword evidence="2 4" id="KW-0560">Oxidoreductase</keyword>
<name>A0A8J2YR10_9PROT</name>
<gene>
    <name evidence="7" type="ORF">GCM10011611_13780</name>
</gene>
<dbReference type="GO" id="GO:0051287">
    <property type="term" value="F:NAD binding"/>
    <property type="evidence" value="ECO:0007669"/>
    <property type="project" value="InterPro"/>
</dbReference>
<dbReference type="Gene3D" id="3.40.50.720">
    <property type="entry name" value="NAD(P)-binding Rossmann-like Domain"/>
    <property type="match status" value="2"/>
</dbReference>
<dbReference type="RefSeq" id="WP_189043934.1">
    <property type="nucleotide sequence ID" value="NZ_BMJQ01000003.1"/>
</dbReference>
<keyword evidence="8" id="KW-1185">Reference proteome</keyword>
<sequence>MTDVLITEYLDEDAVETLKAEYTVHYDPGLCERPADIMALAPGVPALVVRNRTQVRGAVLAAFDRLKVIGRLGVGLDNIDVAAAEAMGAEVCPAVGANAASVAEYVIAACLLTLRNIWQSSDAVLAGKWPRNQLMLNEVQGKRLGLIGCGSIGREVARRAAALGMEVVGTDRPDIDPAPLAAAGIRAVDRAILLATSDVVSLHAPSTPETYHLIDAAALGAMKPGAVLINSARGGMVDETALVAALRSGRLAAAVLDVFEDEPLKAGSELEGVPNLWLTPHVSGVTVEANARVSTVTVANVRRVLGARR</sequence>
<evidence type="ECO:0000256" key="3">
    <source>
        <dbReference type="ARBA" id="ARBA00023027"/>
    </source>
</evidence>
<evidence type="ECO:0008006" key="9">
    <source>
        <dbReference type="Google" id="ProtNLM"/>
    </source>
</evidence>
<dbReference type="InterPro" id="IPR050857">
    <property type="entry name" value="D-2-hydroxyacid_DH"/>
</dbReference>
<dbReference type="SUPFAM" id="SSF52283">
    <property type="entry name" value="Formate/glycerate dehydrogenase catalytic domain-like"/>
    <property type="match status" value="1"/>
</dbReference>
<dbReference type="Proteomes" id="UP000646365">
    <property type="component" value="Unassembled WGS sequence"/>
</dbReference>
<keyword evidence="3" id="KW-0520">NAD</keyword>
<dbReference type="AlphaFoldDB" id="A0A8J2YR10"/>
<comment type="similarity">
    <text evidence="1 4">Belongs to the D-isomer specific 2-hydroxyacid dehydrogenase family.</text>
</comment>
<organism evidence="7 8">
    <name type="scientific">Aliidongia dinghuensis</name>
    <dbReference type="NCBI Taxonomy" id="1867774"/>
    <lineage>
        <taxon>Bacteria</taxon>
        <taxon>Pseudomonadati</taxon>
        <taxon>Pseudomonadota</taxon>
        <taxon>Alphaproteobacteria</taxon>
        <taxon>Rhodospirillales</taxon>
        <taxon>Dongiaceae</taxon>
        <taxon>Aliidongia</taxon>
    </lineage>
</organism>
<evidence type="ECO:0000259" key="5">
    <source>
        <dbReference type="Pfam" id="PF00389"/>
    </source>
</evidence>
<dbReference type="PANTHER" id="PTHR42789">
    <property type="entry name" value="D-ISOMER SPECIFIC 2-HYDROXYACID DEHYDROGENASE FAMILY PROTEIN (AFU_ORTHOLOGUE AFUA_6G10090)"/>
    <property type="match status" value="1"/>
</dbReference>
<accession>A0A8J2YR10</accession>
<evidence type="ECO:0000259" key="6">
    <source>
        <dbReference type="Pfam" id="PF02826"/>
    </source>
</evidence>
<dbReference type="Pfam" id="PF02826">
    <property type="entry name" value="2-Hacid_dh_C"/>
    <property type="match status" value="1"/>
</dbReference>
<evidence type="ECO:0000256" key="2">
    <source>
        <dbReference type="ARBA" id="ARBA00023002"/>
    </source>
</evidence>
<dbReference type="FunFam" id="3.40.50.720:FF:000203">
    <property type="entry name" value="D-3-phosphoglycerate dehydrogenase (SerA)"/>
    <property type="match status" value="1"/>
</dbReference>
<protein>
    <recommendedName>
        <fullName evidence="9">Hydroxyacid dehydrogenase</fullName>
    </recommendedName>
</protein>
<reference evidence="7" key="2">
    <citation type="submission" date="2020-09" db="EMBL/GenBank/DDBJ databases">
        <authorList>
            <person name="Sun Q."/>
            <person name="Zhou Y."/>
        </authorList>
    </citation>
    <scope>NUCLEOTIDE SEQUENCE</scope>
    <source>
        <strain evidence="7">CGMCC 1.15725</strain>
    </source>
</reference>
<dbReference type="InterPro" id="IPR006139">
    <property type="entry name" value="D-isomer_2_OHA_DH_cat_dom"/>
</dbReference>
<dbReference type="InterPro" id="IPR006140">
    <property type="entry name" value="D-isomer_DH_NAD-bd"/>
</dbReference>
<comment type="caution">
    <text evidence="7">The sequence shown here is derived from an EMBL/GenBank/DDBJ whole genome shotgun (WGS) entry which is preliminary data.</text>
</comment>
<dbReference type="PANTHER" id="PTHR42789:SF1">
    <property type="entry name" value="D-ISOMER SPECIFIC 2-HYDROXYACID DEHYDROGENASE FAMILY PROTEIN (AFU_ORTHOLOGUE AFUA_6G10090)"/>
    <property type="match status" value="1"/>
</dbReference>
<dbReference type="EMBL" id="BMJQ01000003">
    <property type="protein sequence ID" value="GGF09528.1"/>
    <property type="molecule type" value="Genomic_DNA"/>
</dbReference>
<dbReference type="GO" id="GO:0016616">
    <property type="term" value="F:oxidoreductase activity, acting on the CH-OH group of donors, NAD or NADP as acceptor"/>
    <property type="evidence" value="ECO:0007669"/>
    <property type="project" value="InterPro"/>
</dbReference>
<dbReference type="PROSITE" id="PS00670">
    <property type="entry name" value="D_2_HYDROXYACID_DH_2"/>
    <property type="match status" value="1"/>
</dbReference>
<feature type="domain" description="D-isomer specific 2-hydroxyacid dehydrogenase NAD-binding" evidence="6">
    <location>
        <begin position="108"/>
        <end position="283"/>
    </location>
</feature>
<dbReference type="Pfam" id="PF00389">
    <property type="entry name" value="2-Hacid_dh"/>
    <property type="match status" value="1"/>
</dbReference>